<dbReference type="EMBL" id="CP027306">
    <property type="protein sequence ID" value="AXE77031.1"/>
    <property type="molecule type" value="Genomic_DNA"/>
</dbReference>
<organism evidence="1 2">
    <name type="scientific">Streptomyces atratus</name>
    <dbReference type="NCBI Taxonomy" id="1893"/>
    <lineage>
        <taxon>Bacteria</taxon>
        <taxon>Bacillati</taxon>
        <taxon>Actinomycetota</taxon>
        <taxon>Actinomycetes</taxon>
        <taxon>Kitasatosporales</taxon>
        <taxon>Streptomycetaceae</taxon>
        <taxon>Streptomyces</taxon>
    </lineage>
</organism>
<name>A0A2Z5J9L8_STRAR</name>
<sequence length="165" mass="18020">MFVRMHATDDTARQERRPRLGRLARTARGLAVMALAVPVLTSGLGTGTAHAATCVLEENILQQDKLGNVFRTDVKCDNLTGDVYGRASYDSPLTGKKTSALSTFVCWTRGQPHSGGNTVWYYTKGDTAVSPFETFEGWGAMESNKLLTPSGIPHPFPGLPRCPWY</sequence>
<dbReference type="Proteomes" id="UP000252698">
    <property type="component" value="Chromosome"/>
</dbReference>
<reference evidence="1 2" key="1">
    <citation type="journal article" date="2018" name="Front. Microbiol.">
        <title>Genome Sequencing of Streptomyces atratus SCSIOZH16 and Activation Production of Nocardamine via Metabolic Engineering.</title>
        <authorList>
            <person name="Li Y."/>
            <person name="Zhang C."/>
            <person name="Liu C."/>
            <person name="Ju J."/>
            <person name="Ma J."/>
        </authorList>
    </citation>
    <scope>NUCLEOTIDE SEQUENCE [LARGE SCALE GENOMIC DNA]</scope>
    <source>
        <strain evidence="1 2">SCSIO_ZH16</strain>
    </source>
</reference>
<gene>
    <name evidence="1" type="ORF">C5746_09000</name>
</gene>
<dbReference type="KEGG" id="sata:C5746_09000"/>
<accession>A0A2Z5J9L8</accession>
<evidence type="ECO:0000313" key="2">
    <source>
        <dbReference type="Proteomes" id="UP000252698"/>
    </source>
</evidence>
<evidence type="ECO:0000313" key="1">
    <source>
        <dbReference type="EMBL" id="AXE77031.1"/>
    </source>
</evidence>
<proteinExistence type="predicted"/>
<protein>
    <submittedName>
        <fullName evidence="1">Uncharacterized protein</fullName>
    </submittedName>
</protein>
<dbReference type="AlphaFoldDB" id="A0A2Z5J9L8"/>